<dbReference type="AlphaFoldDB" id="A0A0F9EHV6"/>
<evidence type="ECO:0000313" key="1">
    <source>
        <dbReference type="EMBL" id="KKL65846.1"/>
    </source>
</evidence>
<comment type="caution">
    <text evidence="1">The sequence shown here is derived from an EMBL/GenBank/DDBJ whole genome shotgun (WGS) entry which is preliminary data.</text>
</comment>
<name>A0A0F9EHV6_9ZZZZ</name>
<accession>A0A0F9EHV6</accession>
<dbReference type="EMBL" id="LAZR01027401">
    <property type="protein sequence ID" value="KKL65846.1"/>
    <property type="molecule type" value="Genomic_DNA"/>
</dbReference>
<reference evidence="1" key="1">
    <citation type="journal article" date="2015" name="Nature">
        <title>Complex archaea that bridge the gap between prokaryotes and eukaryotes.</title>
        <authorList>
            <person name="Spang A."/>
            <person name="Saw J.H."/>
            <person name="Jorgensen S.L."/>
            <person name="Zaremba-Niedzwiedzka K."/>
            <person name="Martijn J."/>
            <person name="Lind A.E."/>
            <person name="van Eijk R."/>
            <person name="Schleper C."/>
            <person name="Guy L."/>
            <person name="Ettema T.J."/>
        </authorList>
    </citation>
    <scope>NUCLEOTIDE SEQUENCE</scope>
</reference>
<organism evidence="1">
    <name type="scientific">marine sediment metagenome</name>
    <dbReference type="NCBI Taxonomy" id="412755"/>
    <lineage>
        <taxon>unclassified sequences</taxon>
        <taxon>metagenomes</taxon>
        <taxon>ecological metagenomes</taxon>
    </lineage>
</organism>
<protein>
    <submittedName>
        <fullName evidence="1">Uncharacterized protein</fullName>
    </submittedName>
</protein>
<proteinExistence type="predicted"/>
<sequence length="124" mass="13850">MADQKPRYRLEKRSKNYVGLCEGERQSKHSLCAICINTKRGLLDAQLLLLVMNSHKDLLAACEGPFSYEYGNKPTFADALLNLGDNLGKLDETSIAVWRLWILAKAEELRAAIASAKPKQESTL</sequence>
<gene>
    <name evidence="1" type="ORF">LCGC14_2150890</name>
</gene>